<reference evidence="1 2" key="2">
    <citation type="journal article" date="2022" name="Mol. Ecol. Resour.">
        <title>The genomes of chicory, endive, great burdock and yacon provide insights into Asteraceae paleo-polyploidization history and plant inulin production.</title>
        <authorList>
            <person name="Fan W."/>
            <person name="Wang S."/>
            <person name="Wang H."/>
            <person name="Wang A."/>
            <person name="Jiang F."/>
            <person name="Liu H."/>
            <person name="Zhao H."/>
            <person name="Xu D."/>
            <person name="Zhang Y."/>
        </authorList>
    </citation>
    <scope>NUCLEOTIDE SEQUENCE [LARGE SCALE GENOMIC DNA]</scope>
    <source>
        <strain evidence="2">cv. Niubang</strain>
    </source>
</reference>
<sequence>MRGTAASQHKGLARMVLSDVIGLFNWRLWSLWSPNKANGGGSKPRPPKSSSKSSSSNPEELEIEIAEKMERKFGHASTRDHPTCRLPNDQIVLGGCHSNEDITVHNSHFLSLSLSKNGFLYLNNFRTAGETLATTPFSPSSSSFSSNSSFSFLL</sequence>
<dbReference type="Proteomes" id="UP001055879">
    <property type="component" value="Linkage Group LG01"/>
</dbReference>
<dbReference type="EMBL" id="CM042047">
    <property type="protein sequence ID" value="KAI3770287.1"/>
    <property type="molecule type" value="Genomic_DNA"/>
</dbReference>
<protein>
    <submittedName>
        <fullName evidence="1">Uncharacterized protein</fullName>
    </submittedName>
</protein>
<keyword evidence="2" id="KW-1185">Reference proteome</keyword>
<comment type="caution">
    <text evidence="1">The sequence shown here is derived from an EMBL/GenBank/DDBJ whole genome shotgun (WGS) entry which is preliminary data.</text>
</comment>
<reference evidence="2" key="1">
    <citation type="journal article" date="2022" name="Mol. Ecol. Resour.">
        <title>The genomes of chicory, endive, great burdock and yacon provide insights into Asteraceae palaeo-polyploidization history and plant inulin production.</title>
        <authorList>
            <person name="Fan W."/>
            <person name="Wang S."/>
            <person name="Wang H."/>
            <person name="Wang A."/>
            <person name="Jiang F."/>
            <person name="Liu H."/>
            <person name="Zhao H."/>
            <person name="Xu D."/>
            <person name="Zhang Y."/>
        </authorList>
    </citation>
    <scope>NUCLEOTIDE SEQUENCE [LARGE SCALE GENOMIC DNA]</scope>
    <source>
        <strain evidence="2">cv. Niubang</strain>
    </source>
</reference>
<gene>
    <name evidence="1" type="ORF">L6452_01414</name>
</gene>
<name>A0ACB9FGT7_ARCLA</name>
<evidence type="ECO:0000313" key="2">
    <source>
        <dbReference type="Proteomes" id="UP001055879"/>
    </source>
</evidence>
<evidence type="ECO:0000313" key="1">
    <source>
        <dbReference type="EMBL" id="KAI3770287.1"/>
    </source>
</evidence>
<proteinExistence type="predicted"/>
<accession>A0ACB9FGT7</accession>
<organism evidence="1 2">
    <name type="scientific">Arctium lappa</name>
    <name type="common">Greater burdock</name>
    <name type="synonym">Lappa major</name>
    <dbReference type="NCBI Taxonomy" id="4217"/>
    <lineage>
        <taxon>Eukaryota</taxon>
        <taxon>Viridiplantae</taxon>
        <taxon>Streptophyta</taxon>
        <taxon>Embryophyta</taxon>
        <taxon>Tracheophyta</taxon>
        <taxon>Spermatophyta</taxon>
        <taxon>Magnoliopsida</taxon>
        <taxon>eudicotyledons</taxon>
        <taxon>Gunneridae</taxon>
        <taxon>Pentapetalae</taxon>
        <taxon>asterids</taxon>
        <taxon>campanulids</taxon>
        <taxon>Asterales</taxon>
        <taxon>Asteraceae</taxon>
        <taxon>Carduoideae</taxon>
        <taxon>Cardueae</taxon>
        <taxon>Arctiinae</taxon>
        <taxon>Arctium</taxon>
    </lineage>
</organism>